<protein>
    <submittedName>
        <fullName evidence="1">Uncharacterized protein</fullName>
    </submittedName>
</protein>
<gene>
    <name evidence="1" type="ORF">LCGC14_0845580</name>
</gene>
<dbReference type="AlphaFoldDB" id="A0A0F9PX48"/>
<organism evidence="1">
    <name type="scientific">marine sediment metagenome</name>
    <dbReference type="NCBI Taxonomy" id="412755"/>
    <lineage>
        <taxon>unclassified sequences</taxon>
        <taxon>metagenomes</taxon>
        <taxon>ecological metagenomes</taxon>
    </lineage>
</organism>
<proteinExistence type="predicted"/>
<dbReference type="EMBL" id="LAZR01002497">
    <property type="protein sequence ID" value="KKN29302.1"/>
    <property type="molecule type" value="Genomic_DNA"/>
</dbReference>
<comment type="caution">
    <text evidence="1">The sequence shown here is derived from an EMBL/GenBank/DDBJ whole genome shotgun (WGS) entry which is preliminary data.</text>
</comment>
<accession>A0A0F9PX48</accession>
<reference evidence="1" key="1">
    <citation type="journal article" date="2015" name="Nature">
        <title>Complex archaea that bridge the gap between prokaryotes and eukaryotes.</title>
        <authorList>
            <person name="Spang A."/>
            <person name="Saw J.H."/>
            <person name="Jorgensen S.L."/>
            <person name="Zaremba-Niedzwiedzka K."/>
            <person name="Martijn J."/>
            <person name="Lind A.E."/>
            <person name="van Eijk R."/>
            <person name="Schleper C."/>
            <person name="Guy L."/>
            <person name="Ettema T.J."/>
        </authorList>
    </citation>
    <scope>NUCLEOTIDE SEQUENCE</scope>
</reference>
<evidence type="ECO:0000313" key="1">
    <source>
        <dbReference type="EMBL" id="KKN29302.1"/>
    </source>
</evidence>
<sequence length="61" mass="6859">MTNDEFKLISKDCPSKILGYRKGNRRCELLRPGAYNPLCRESICMISATIKAQAAVQDARL</sequence>
<name>A0A0F9PX48_9ZZZZ</name>